<evidence type="ECO:0000256" key="3">
    <source>
        <dbReference type="ARBA" id="ARBA00022692"/>
    </source>
</evidence>
<keyword evidence="4 6" id="KW-1133">Transmembrane helix</keyword>
<proteinExistence type="inferred from homology"/>
<evidence type="ECO:0000256" key="4">
    <source>
        <dbReference type="ARBA" id="ARBA00022989"/>
    </source>
</evidence>
<dbReference type="RefSeq" id="WP_149890971.1">
    <property type="nucleotide sequence ID" value="NZ_JBHUFA010000001.1"/>
</dbReference>
<comment type="subcellular location">
    <subcellularLocation>
        <location evidence="6">Cell membrane</location>
        <topology evidence="6">Multi-pass membrane protein</topology>
    </subcellularLocation>
    <subcellularLocation>
        <location evidence="1">Membrane</location>
    </subcellularLocation>
</comment>
<dbReference type="Pfam" id="PF02104">
    <property type="entry name" value="SURF1"/>
    <property type="match status" value="1"/>
</dbReference>
<evidence type="ECO:0000313" key="8">
    <source>
        <dbReference type="Proteomes" id="UP001597327"/>
    </source>
</evidence>
<dbReference type="InterPro" id="IPR002994">
    <property type="entry name" value="Surf1/Shy1"/>
</dbReference>
<dbReference type="PROSITE" id="PS50895">
    <property type="entry name" value="SURF1"/>
    <property type="match status" value="1"/>
</dbReference>
<evidence type="ECO:0000256" key="6">
    <source>
        <dbReference type="RuleBase" id="RU363076"/>
    </source>
</evidence>
<keyword evidence="5 6" id="KW-0472">Membrane</keyword>
<organism evidence="7 8">
    <name type="scientific">Roseibium aestuarii</name>
    <dbReference type="NCBI Taxonomy" id="2600299"/>
    <lineage>
        <taxon>Bacteria</taxon>
        <taxon>Pseudomonadati</taxon>
        <taxon>Pseudomonadota</taxon>
        <taxon>Alphaproteobacteria</taxon>
        <taxon>Hyphomicrobiales</taxon>
        <taxon>Stappiaceae</taxon>
        <taxon>Roseibium</taxon>
    </lineage>
</organism>
<comment type="similarity">
    <text evidence="2 6">Belongs to the SURF1 family.</text>
</comment>
<dbReference type="PANTHER" id="PTHR23427">
    <property type="entry name" value="SURFEIT LOCUS PROTEIN"/>
    <property type="match status" value="1"/>
</dbReference>
<gene>
    <name evidence="7" type="ORF">ACFSC7_07105</name>
</gene>
<evidence type="ECO:0000256" key="2">
    <source>
        <dbReference type="ARBA" id="ARBA00007165"/>
    </source>
</evidence>
<evidence type="ECO:0000256" key="5">
    <source>
        <dbReference type="ARBA" id="ARBA00023136"/>
    </source>
</evidence>
<dbReference type="PANTHER" id="PTHR23427:SF2">
    <property type="entry name" value="SURFEIT LOCUS PROTEIN 1"/>
    <property type="match status" value="1"/>
</dbReference>
<sequence length="279" mass="30119">MTASNPQSDREPAPSFEDAAPSPLSRLLLPGAAAAIALGVLVNLGLWQVDRLVWKEALIAKVTADVAADPVAAPGPDAWPTLDPFEIDYRHVAVTGHYLPGTAYYFTALGEDARGAAQGPGYMLYQPFETIEGWTLMVNRGFLPQEVWRDRREDFRQDAPAQGAASTPVTLTGLLRLSEQPNWTTPAADTDGMVWFARDTIHMAKTLDVPGQGRAPFSLDLDQAFSGPGGLPQAGETVVRFKNDHLGYALTWFGLAATLIGVFATWAVTVLRGSRKDEA</sequence>
<evidence type="ECO:0000313" key="7">
    <source>
        <dbReference type="EMBL" id="MFD1695279.1"/>
    </source>
</evidence>
<keyword evidence="3 6" id="KW-0812">Transmembrane</keyword>
<feature type="transmembrane region" description="Helical" evidence="6">
    <location>
        <begin position="27"/>
        <end position="47"/>
    </location>
</feature>
<protein>
    <recommendedName>
        <fullName evidence="6">SURF1-like protein</fullName>
    </recommendedName>
</protein>
<reference evidence="8" key="1">
    <citation type="journal article" date="2019" name="Int. J. Syst. Evol. Microbiol.">
        <title>The Global Catalogue of Microorganisms (GCM) 10K type strain sequencing project: providing services to taxonomists for standard genome sequencing and annotation.</title>
        <authorList>
            <consortium name="The Broad Institute Genomics Platform"/>
            <consortium name="The Broad Institute Genome Sequencing Center for Infectious Disease"/>
            <person name="Wu L."/>
            <person name="Ma J."/>
        </authorList>
    </citation>
    <scope>NUCLEOTIDE SEQUENCE [LARGE SCALE GENOMIC DNA]</scope>
    <source>
        <strain evidence="8">JCM 3369</strain>
    </source>
</reference>
<feature type="transmembrane region" description="Helical" evidence="6">
    <location>
        <begin position="246"/>
        <end position="268"/>
    </location>
</feature>
<evidence type="ECO:0000256" key="1">
    <source>
        <dbReference type="ARBA" id="ARBA00004370"/>
    </source>
</evidence>
<keyword evidence="8" id="KW-1185">Reference proteome</keyword>
<comment type="caution">
    <text evidence="7">The sequence shown here is derived from an EMBL/GenBank/DDBJ whole genome shotgun (WGS) entry which is preliminary data.</text>
</comment>
<keyword evidence="6" id="KW-1003">Cell membrane</keyword>
<dbReference type="Proteomes" id="UP001597327">
    <property type="component" value="Unassembled WGS sequence"/>
</dbReference>
<dbReference type="EMBL" id="JBHUFA010000001">
    <property type="protein sequence ID" value="MFD1695279.1"/>
    <property type="molecule type" value="Genomic_DNA"/>
</dbReference>
<dbReference type="CDD" id="cd06662">
    <property type="entry name" value="SURF1"/>
    <property type="match status" value="1"/>
</dbReference>
<dbReference type="InterPro" id="IPR045214">
    <property type="entry name" value="Surf1/Surf4"/>
</dbReference>
<name>A0ABW4JUD6_9HYPH</name>
<accession>A0ABW4JUD6</accession>